<feature type="region of interest" description="Disordered" evidence="5">
    <location>
        <begin position="694"/>
        <end position="735"/>
    </location>
</feature>
<feature type="compositionally biased region" description="Low complexity" evidence="5">
    <location>
        <begin position="702"/>
        <end position="735"/>
    </location>
</feature>
<comment type="caution">
    <text evidence="7">The sequence shown here is derived from an EMBL/GenBank/DDBJ whole genome shotgun (WGS) entry which is preliminary data.</text>
</comment>
<feature type="domain" description="FAD-binding PCMH-type" evidence="6">
    <location>
        <begin position="249"/>
        <end position="423"/>
    </location>
</feature>
<evidence type="ECO:0000256" key="1">
    <source>
        <dbReference type="ARBA" id="ARBA00005466"/>
    </source>
</evidence>
<keyword evidence="4" id="KW-0560">Oxidoreductase</keyword>
<feature type="compositionally biased region" description="Basic and acidic residues" evidence="5">
    <location>
        <begin position="51"/>
        <end position="66"/>
    </location>
</feature>
<dbReference type="Gene3D" id="3.40.462.20">
    <property type="match status" value="1"/>
</dbReference>
<dbReference type="AlphaFoldDB" id="A0A8H6EGW6"/>
<dbReference type="InterPro" id="IPR016169">
    <property type="entry name" value="FAD-bd_PCMH_sub2"/>
</dbReference>
<reference evidence="7 8" key="1">
    <citation type="journal article" date="2020" name="Phytopathology">
        <title>A high-quality genome resource of Botrytis fragariae, a new and rapidly spreading fungal pathogen causing strawberry gray mold in the U.S.A.</title>
        <authorList>
            <person name="Wu Y."/>
            <person name="Saski C.A."/>
            <person name="Schnabel G."/>
            <person name="Xiao S."/>
            <person name="Hu M."/>
        </authorList>
    </citation>
    <scope>NUCLEOTIDE SEQUENCE [LARGE SCALE GENOMIC DNA]</scope>
    <source>
        <strain evidence="7 8">BVB16</strain>
    </source>
</reference>
<evidence type="ECO:0000256" key="5">
    <source>
        <dbReference type="SAM" id="MobiDB-lite"/>
    </source>
</evidence>
<keyword evidence="3" id="KW-0274">FAD</keyword>
<dbReference type="InterPro" id="IPR012951">
    <property type="entry name" value="BBE"/>
</dbReference>
<dbReference type="GeneID" id="59262962"/>
<evidence type="ECO:0000256" key="2">
    <source>
        <dbReference type="ARBA" id="ARBA00022630"/>
    </source>
</evidence>
<dbReference type="RefSeq" id="XP_037190836.1">
    <property type="nucleotide sequence ID" value="XM_037339270.1"/>
</dbReference>
<dbReference type="PANTHER" id="PTHR42973:SF15">
    <property type="entry name" value="FAD-BINDING PCMH-TYPE DOMAIN-CONTAINING PROTEIN"/>
    <property type="match status" value="1"/>
</dbReference>
<feature type="region of interest" description="Disordered" evidence="5">
    <location>
        <begin position="1"/>
        <end position="25"/>
    </location>
</feature>
<protein>
    <submittedName>
        <fullName evidence="7">Putative glucooligosaccharide oxidase protein</fullName>
    </submittedName>
</protein>
<dbReference type="Proteomes" id="UP000531561">
    <property type="component" value="Unassembled WGS sequence"/>
</dbReference>
<evidence type="ECO:0000259" key="6">
    <source>
        <dbReference type="PROSITE" id="PS51387"/>
    </source>
</evidence>
<dbReference type="PROSITE" id="PS51387">
    <property type="entry name" value="FAD_PCMH"/>
    <property type="match status" value="1"/>
</dbReference>
<evidence type="ECO:0000313" key="7">
    <source>
        <dbReference type="EMBL" id="KAF5871889.1"/>
    </source>
</evidence>
<dbReference type="GO" id="GO:0016491">
    <property type="term" value="F:oxidoreductase activity"/>
    <property type="evidence" value="ECO:0007669"/>
    <property type="project" value="UniProtKB-KW"/>
</dbReference>
<keyword evidence="8" id="KW-1185">Reference proteome</keyword>
<feature type="region of interest" description="Disordered" evidence="5">
    <location>
        <begin position="40"/>
        <end position="66"/>
    </location>
</feature>
<evidence type="ECO:0000256" key="4">
    <source>
        <dbReference type="ARBA" id="ARBA00023002"/>
    </source>
</evidence>
<evidence type="ECO:0000313" key="8">
    <source>
        <dbReference type="Proteomes" id="UP000531561"/>
    </source>
</evidence>
<dbReference type="SUPFAM" id="SSF56176">
    <property type="entry name" value="FAD-binding/transporter-associated domain-like"/>
    <property type="match status" value="1"/>
</dbReference>
<dbReference type="EMBL" id="JABFCT010000011">
    <property type="protein sequence ID" value="KAF5871889.1"/>
    <property type="molecule type" value="Genomic_DNA"/>
</dbReference>
<comment type="similarity">
    <text evidence="1">Belongs to the oxygen-dependent FAD-linked oxidoreductase family.</text>
</comment>
<proteinExistence type="inferred from homology"/>
<sequence length="779" mass="82431">MTSPKQLLGYSSNMSSQPSTIDQLKSTASSAYETVANSVSAISKDGVYDPDQDKNMVGKDAHGNKFRKGDFKDKLNQAACGGQPEKEGESLTEKAFSWIPGISALQKSTLEQGPEDTAVKGNEAPPVRPQHDVPIEQFLRKQYHSRSGDGIPNPEEIPVGGPWQMAISKNLNQTLKPSTISPIPTHGFRIIMARIIFGLLVIPLASSYPFAGVETRASSIQDCLTQHSVPYQDSTSSSWATTISPYNLRLPYTPAVVTLPTTSQHVSDAITCAAAAGLKVQAKSGGHSYASYSTGGKDGSLIVSLENFNFISVDAQTNIATVGGGVRLGNLALGLYSQGKRAVPHGTCPGVGIGGHFTHGGYGYASRFWGLALDTIVGLDVVLANGTQIHTTATAYPDVFYAMRGAADSFAIATAFYLQTFAAPPSVLTFAASIPATLDSVSTAVSSFTKLQELTLDSTKIHKNITLGIYIDNYGSFSLSGWCMSCDQNQFESVTFPEILSAFPTAGTSSVKSLGWTDALVSANNGGQLQEPLTGYVAHDTFYAKSVVTKNAEPLTSAQLTSYFTYILNQGRSAPSPWYTIIDLYGGADSQINVPSSDSSAYSDRDAHWVFQNYGFTSNSLPPYDDAITPFVDSLNSALSAGASSDFGVYLNYVDPELSANDAAMLGYGQTAYNKLLAIKQNIDPNEVFWNPQSIGAADDNTGNSGSGSTSSATSTSTSAPTSTSATSKATATSSLKVSTDASMDGVAVRVRTVELGVKLDLELAREEKGSCGGDWNEL</sequence>
<evidence type="ECO:0000256" key="3">
    <source>
        <dbReference type="ARBA" id="ARBA00022827"/>
    </source>
</evidence>
<dbReference type="InterPro" id="IPR036318">
    <property type="entry name" value="FAD-bd_PCMH-like_sf"/>
</dbReference>
<dbReference type="InterPro" id="IPR016166">
    <property type="entry name" value="FAD-bd_PCMH"/>
</dbReference>
<dbReference type="OrthoDB" id="407275at2759"/>
<dbReference type="PANTHER" id="PTHR42973">
    <property type="entry name" value="BINDING OXIDOREDUCTASE, PUTATIVE (AFU_ORTHOLOGUE AFUA_1G17690)-RELATED"/>
    <property type="match status" value="1"/>
</dbReference>
<dbReference type="Pfam" id="PF01565">
    <property type="entry name" value="FAD_binding_4"/>
    <property type="match status" value="1"/>
</dbReference>
<name>A0A8H6EGW6_9HELO</name>
<keyword evidence="2" id="KW-0285">Flavoprotein</keyword>
<dbReference type="InterPro" id="IPR050416">
    <property type="entry name" value="FAD-linked_Oxidoreductase"/>
</dbReference>
<gene>
    <name evidence="7" type="ORF">Bfra_008915</name>
</gene>
<organism evidence="7 8">
    <name type="scientific">Botrytis fragariae</name>
    <dbReference type="NCBI Taxonomy" id="1964551"/>
    <lineage>
        <taxon>Eukaryota</taxon>
        <taxon>Fungi</taxon>
        <taxon>Dikarya</taxon>
        <taxon>Ascomycota</taxon>
        <taxon>Pezizomycotina</taxon>
        <taxon>Leotiomycetes</taxon>
        <taxon>Helotiales</taxon>
        <taxon>Sclerotiniaceae</taxon>
        <taxon>Botrytis</taxon>
    </lineage>
</organism>
<dbReference type="InterPro" id="IPR006094">
    <property type="entry name" value="Oxid_FAD_bind_N"/>
</dbReference>
<dbReference type="Gene3D" id="3.30.465.10">
    <property type="match status" value="1"/>
</dbReference>
<accession>A0A8H6EGW6</accession>
<dbReference type="Pfam" id="PF08031">
    <property type="entry name" value="BBE"/>
    <property type="match status" value="1"/>
</dbReference>
<dbReference type="GO" id="GO:0071949">
    <property type="term" value="F:FAD binding"/>
    <property type="evidence" value="ECO:0007669"/>
    <property type="project" value="InterPro"/>
</dbReference>